<keyword evidence="3" id="KW-1185">Reference proteome</keyword>
<keyword evidence="1" id="KW-0175">Coiled coil</keyword>
<evidence type="ECO:0000256" key="1">
    <source>
        <dbReference type="SAM" id="Coils"/>
    </source>
</evidence>
<comment type="caution">
    <text evidence="2">The sequence shown here is derived from an EMBL/GenBank/DDBJ whole genome shotgun (WGS) entry which is preliminary data.</text>
</comment>
<evidence type="ECO:0000313" key="3">
    <source>
        <dbReference type="Proteomes" id="UP001286313"/>
    </source>
</evidence>
<dbReference type="EMBL" id="JAWQEG010001106">
    <property type="protein sequence ID" value="KAK3882321.1"/>
    <property type="molecule type" value="Genomic_DNA"/>
</dbReference>
<dbReference type="Proteomes" id="UP001286313">
    <property type="component" value="Unassembled WGS sequence"/>
</dbReference>
<dbReference type="AlphaFoldDB" id="A0AAE1KQI2"/>
<feature type="coiled-coil region" evidence="1">
    <location>
        <begin position="69"/>
        <end position="137"/>
    </location>
</feature>
<protein>
    <submittedName>
        <fullName evidence="2">Uncharacterized protein</fullName>
    </submittedName>
</protein>
<sequence length="177" mass="21652">MQRGKKKIKEWKLKDEDTRRQFEVKVQQKNNRNRGGWKQLSENVLEAAKEVCGESTGHRRRRRETWWWNEAVQRSLQEKKRAYKRWQRTQNEEYKREYKEKTRQAKREVARAKRLALENWSEELNSSEKQKEMFRIAKQMKRESKDVMGAKYIKDERGVIKINTEEILGRYVTLKTC</sequence>
<evidence type="ECO:0000313" key="2">
    <source>
        <dbReference type="EMBL" id="KAK3882321.1"/>
    </source>
</evidence>
<organism evidence="2 3">
    <name type="scientific">Petrolisthes cinctipes</name>
    <name type="common">Flat porcelain crab</name>
    <dbReference type="NCBI Taxonomy" id="88211"/>
    <lineage>
        <taxon>Eukaryota</taxon>
        <taxon>Metazoa</taxon>
        <taxon>Ecdysozoa</taxon>
        <taxon>Arthropoda</taxon>
        <taxon>Crustacea</taxon>
        <taxon>Multicrustacea</taxon>
        <taxon>Malacostraca</taxon>
        <taxon>Eumalacostraca</taxon>
        <taxon>Eucarida</taxon>
        <taxon>Decapoda</taxon>
        <taxon>Pleocyemata</taxon>
        <taxon>Anomura</taxon>
        <taxon>Galatheoidea</taxon>
        <taxon>Porcellanidae</taxon>
        <taxon>Petrolisthes</taxon>
    </lineage>
</organism>
<gene>
    <name evidence="2" type="ORF">Pcinc_013312</name>
</gene>
<accession>A0AAE1KQI2</accession>
<proteinExistence type="predicted"/>
<name>A0AAE1KQI2_PETCI</name>
<reference evidence="2" key="1">
    <citation type="submission" date="2023-10" db="EMBL/GenBank/DDBJ databases">
        <title>Genome assemblies of two species of porcelain crab, Petrolisthes cinctipes and Petrolisthes manimaculis (Anomura: Porcellanidae).</title>
        <authorList>
            <person name="Angst P."/>
        </authorList>
    </citation>
    <scope>NUCLEOTIDE SEQUENCE</scope>
    <source>
        <strain evidence="2">PB745_01</strain>
        <tissue evidence="2">Gill</tissue>
    </source>
</reference>